<dbReference type="GO" id="GO:0009279">
    <property type="term" value="C:cell outer membrane"/>
    <property type="evidence" value="ECO:0007669"/>
    <property type="project" value="UniProtKB-SubCell"/>
</dbReference>
<gene>
    <name evidence="8" type="ORF">A1QC_05655</name>
</gene>
<dbReference type="PANTHER" id="PTHR35093:SF8">
    <property type="entry name" value="OUTER MEMBRANE PROTEIN NMB0088-RELATED"/>
    <property type="match status" value="1"/>
</dbReference>
<dbReference type="InterPro" id="IPR005017">
    <property type="entry name" value="OMPP1/FadL/TodX"/>
</dbReference>
<evidence type="ECO:0000256" key="1">
    <source>
        <dbReference type="ARBA" id="ARBA00004571"/>
    </source>
</evidence>
<evidence type="ECO:0000256" key="4">
    <source>
        <dbReference type="ARBA" id="ARBA00022692"/>
    </source>
</evidence>
<comment type="similarity">
    <text evidence="2">Belongs to the OmpP1/FadL family.</text>
</comment>
<dbReference type="OrthoDB" id="19849at2"/>
<keyword evidence="6" id="KW-0472">Membrane</keyword>
<dbReference type="SUPFAM" id="SSF56935">
    <property type="entry name" value="Porins"/>
    <property type="match status" value="1"/>
</dbReference>
<dbReference type="RefSeq" id="WP_017025456.1">
    <property type="nucleotide sequence ID" value="NZ_AJYK02000024.1"/>
</dbReference>
<dbReference type="Proteomes" id="UP000094070">
    <property type="component" value="Unassembled WGS sequence"/>
</dbReference>
<dbReference type="PANTHER" id="PTHR35093">
    <property type="entry name" value="OUTER MEMBRANE PROTEIN NMB0088-RELATED"/>
    <property type="match status" value="1"/>
</dbReference>
<accession>A0A1E5E4T5</accession>
<keyword evidence="4" id="KW-0812">Transmembrane</keyword>
<keyword evidence="3" id="KW-1134">Transmembrane beta strand</keyword>
<dbReference type="EMBL" id="AJYK02000024">
    <property type="protein sequence ID" value="OEF28127.1"/>
    <property type="molecule type" value="Genomic_DNA"/>
</dbReference>
<sequence length="399" mass="42587">MRLSPLVYGGLILTSFQSIAGGIYLNEIGTDDVGLSAAGVAARAQDPSVMYMNPAGLSRLDGRHATVAGEAIYGNANYDLDAPGAGDTGNAIGFVPSASAFYSQQINDQWTVGLGFYGMFGLGLDFGNWAGSNAIQSVDMKGLTLQPTASYRLNDQWSFGAGLGINYGILKVERAGESVDDSDVALNYHLGVLYELDKNTRFGVGYTSETNYDYDIKTNVTVPVQQGPITVNVDAALPLSGTANAPQQLIASAFHQLNATWAIMGNLGWQDWSKYGDADLTVASQIGVPSKDRLQDTYSFAFGVQHQYSDKLTLNSGIGYDTSVYKSQGDTSLTMPSGGALMLGVGMKYKLEGGQSFGVAVQYMDLESSSVEDGSLGLGGTYHDPSIWFLAFNYNWDNF</sequence>
<proteinExistence type="inferred from homology"/>
<evidence type="ECO:0000256" key="5">
    <source>
        <dbReference type="ARBA" id="ARBA00022729"/>
    </source>
</evidence>
<evidence type="ECO:0000256" key="2">
    <source>
        <dbReference type="ARBA" id="ARBA00008163"/>
    </source>
</evidence>
<dbReference type="GO" id="GO:0015483">
    <property type="term" value="F:long-chain fatty acid transporting porin activity"/>
    <property type="evidence" value="ECO:0007669"/>
    <property type="project" value="TreeGrafter"/>
</dbReference>
<evidence type="ECO:0008006" key="10">
    <source>
        <dbReference type="Google" id="ProtNLM"/>
    </source>
</evidence>
<evidence type="ECO:0000256" key="6">
    <source>
        <dbReference type="ARBA" id="ARBA00023136"/>
    </source>
</evidence>
<comment type="caution">
    <text evidence="8">The sequence shown here is derived from an EMBL/GenBank/DDBJ whole genome shotgun (WGS) entry which is preliminary data.</text>
</comment>
<protein>
    <recommendedName>
        <fullName evidence="10">Long-chain fatty acid transporter</fullName>
    </recommendedName>
</protein>
<dbReference type="eggNOG" id="COG2067">
    <property type="taxonomic scope" value="Bacteria"/>
</dbReference>
<comment type="subcellular location">
    <subcellularLocation>
        <location evidence="1">Cell outer membrane</location>
        <topology evidence="1">Multi-pass membrane protein</topology>
    </subcellularLocation>
</comment>
<evidence type="ECO:0000313" key="8">
    <source>
        <dbReference type="EMBL" id="OEF28127.1"/>
    </source>
</evidence>
<dbReference type="STRING" id="1188252.A1QC_05655"/>
<keyword evidence="9" id="KW-1185">Reference proteome</keyword>
<evidence type="ECO:0000256" key="3">
    <source>
        <dbReference type="ARBA" id="ARBA00022452"/>
    </source>
</evidence>
<reference evidence="8 9" key="1">
    <citation type="journal article" date="2012" name="Science">
        <title>Ecological populations of bacteria act as socially cohesive units of antibiotic production and resistance.</title>
        <authorList>
            <person name="Cordero O.X."/>
            <person name="Wildschutte H."/>
            <person name="Kirkup B."/>
            <person name="Proehl S."/>
            <person name="Ngo L."/>
            <person name="Hussain F."/>
            <person name="Le Roux F."/>
            <person name="Mincer T."/>
            <person name="Polz M.F."/>
        </authorList>
    </citation>
    <scope>NUCLEOTIDE SEQUENCE [LARGE SCALE GENOMIC DNA]</scope>
    <source>
        <strain evidence="8 9">1S-45</strain>
    </source>
</reference>
<keyword evidence="7" id="KW-0998">Cell outer membrane</keyword>
<name>A0A1E5E4T5_9VIBR</name>
<evidence type="ECO:0000256" key="7">
    <source>
        <dbReference type="ARBA" id="ARBA00023237"/>
    </source>
</evidence>
<organism evidence="8 9">
    <name type="scientific">Vibrio rumoiensis 1S-45</name>
    <dbReference type="NCBI Taxonomy" id="1188252"/>
    <lineage>
        <taxon>Bacteria</taxon>
        <taxon>Pseudomonadati</taxon>
        <taxon>Pseudomonadota</taxon>
        <taxon>Gammaproteobacteria</taxon>
        <taxon>Vibrionales</taxon>
        <taxon>Vibrionaceae</taxon>
        <taxon>Vibrio</taxon>
    </lineage>
</organism>
<evidence type="ECO:0000313" key="9">
    <source>
        <dbReference type="Proteomes" id="UP000094070"/>
    </source>
</evidence>
<keyword evidence="5" id="KW-0732">Signal</keyword>
<dbReference type="Pfam" id="PF03349">
    <property type="entry name" value="Toluene_X"/>
    <property type="match status" value="1"/>
</dbReference>
<dbReference type="Gene3D" id="2.40.160.60">
    <property type="entry name" value="Outer membrane protein transport protein (OMPP1/FadL/TodX)"/>
    <property type="match status" value="1"/>
</dbReference>
<dbReference type="AlphaFoldDB" id="A0A1E5E4T5"/>